<dbReference type="Proteomes" id="UP000064183">
    <property type="component" value="Chromosome"/>
</dbReference>
<dbReference type="KEGG" id="sgb:WQO_03815"/>
<protein>
    <recommendedName>
        <fullName evidence="5">Secreted protein</fullName>
    </recommendedName>
</protein>
<name>A0A0U3BRV7_STRGL</name>
<proteinExistence type="predicted"/>
<feature type="region of interest" description="Disordered" evidence="1">
    <location>
        <begin position="45"/>
        <end position="74"/>
    </location>
</feature>
<feature type="transmembrane region" description="Helical" evidence="2">
    <location>
        <begin position="20"/>
        <end position="40"/>
    </location>
</feature>
<sequence>MEQKADPWPGAKTARSLPPPAFWAFLLLLGVVFAGAYAVGRAVGPVAPGMHGPGVTSDSPSRDADTPTEHGGGH</sequence>
<evidence type="ECO:0000256" key="1">
    <source>
        <dbReference type="SAM" id="MobiDB-lite"/>
    </source>
</evidence>
<dbReference type="EMBL" id="CP013738">
    <property type="protein sequence ID" value="ALU92549.1"/>
    <property type="molecule type" value="Genomic_DNA"/>
</dbReference>
<dbReference type="STRING" id="1172567.WQO_03815"/>
<evidence type="ECO:0000313" key="4">
    <source>
        <dbReference type="Proteomes" id="UP000064183"/>
    </source>
</evidence>
<evidence type="ECO:0000256" key="2">
    <source>
        <dbReference type="SAM" id="Phobius"/>
    </source>
</evidence>
<gene>
    <name evidence="3" type="ORF">WQO_03815</name>
</gene>
<keyword evidence="2" id="KW-0472">Membrane</keyword>
<keyword evidence="2" id="KW-1133">Transmembrane helix</keyword>
<reference evidence="3 4" key="1">
    <citation type="journal article" date="2012" name="J. Bacteriol.">
        <title>Draft genome sequence of Streptomyces globisporus C-1027, which produces an antitumor antibiotic consisting of a nine-membered enediyne with a chromoprotein.</title>
        <authorList>
            <person name="Wang L."/>
            <person name="Wang S."/>
            <person name="He Q."/>
            <person name="Yu T."/>
            <person name="Li Q."/>
            <person name="Hong B."/>
        </authorList>
    </citation>
    <scope>NUCLEOTIDE SEQUENCE [LARGE SCALE GENOMIC DNA]</scope>
    <source>
        <strain evidence="3 4">C-1027</strain>
    </source>
</reference>
<keyword evidence="2" id="KW-0812">Transmembrane</keyword>
<evidence type="ECO:0008006" key="5">
    <source>
        <dbReference type="Google" id="ProtNLM"/>
    </source>
</evidence>
<accession>A0A0U3BRV7</accession>
<evidence type="ECO:0000313" key="3">
    <source>
        <dbReference type="EMBL" id="ALU92549.1"/>
    </source>
</evidence>
<dbReference type="AlphaFoldDB" id="A0A0U3BRV7"/>
<feature type="compositionally biased region" description="Basic and acidic residues" evidence="1">
    <location>
        <begin position="60"/>
        <end position="74"/>
    </location>
</feature>
<organism evidence="3 4">
    <name type="scientific">Streptomyces globisporus C-1027</name>
    <dbReference type="NCBI Taxonomy" id="1172567"/>
    <lineage>
        <taxon>Bacteria</taxon>
        <taxon>Bacillati</taxon>
        <taxon>Actinomycetota</taxon>
        <taxon>Actinomycetes</taxon>
        <taxon>Kitasatosporales</taxon>
        <taxon>Streptomycetaceae</taxon>
        <taxon>Streptomyces</taxon>
    </lineage>
</organism>